<protein>
    <submittedName>
        <fullName evidence="1">Uncharacterized protein</fullName>
    </submittedName>
</protein>
<gene>
    <name evidence="1" type="ORF">CGOC_LOCUS13123</name>
</gene>
<dbReference type="Proteomes" id="UP000271889">
    <property type="component" value="Unassembled WGS sequence"/>
</dbReference>
<accession>A0A3P7NQ28</accession>
<dbReference type="EMBL" id="UYRV01128475">
    <property type="protein sequence ID" value="VDN36117.1"/>
    <property type="molecule type" value="Genomic_DNA"/>
</dbReference>
<proteinExistence type="predicted"/>
<sequence length="99" mass="10978">MLLFKSRKLSFGGSEIPSLEMSLRRSVVSLAFLENFAVICEGSYLLLLSVDAQHGGSTKAYGCDRVESIDSLGYCYTIKATIYSELTVERLTRINEKEG</sequence>
<dbReference type="AlphaFoldDB" id="A0A3P7NQ28"/>
<name>A0A3P7NQ28_CYLGO</name>
<evidence type="ECO:0000313" key="2">
    <source>
        <dbReference type="Proteomes" id="UP000271889"/>
    </source>
</evidence>
<evidence type="ECO:0000313" key="1">
    <source>
        <dbReference type="EMBL" id="VDN36117.1"/>
    </source>
</evidence>
<keyword evidence="2" id="KW-1185">Reference proteome</keyword>
<reference evidence="1 2" key="1">
    <citation type="submission" date="2018-11" db="EMBL/GenBank/DDBJ databases">
        <authorList>
            <consortium name="Pathogen Informatics"/>
        </authorList>
    </citation>
    <scope>NUCLEOTIDE SEQUENCE [LARGE SCALE GENOMIC DNA]</scope>
</reference>
<organism evidence="1 2">
    <name type="scientific">Cylicostephanus goldi</name>
    <name type="common">Nematode worm</name>
    <dbReference type="NCBI Taxonomy" id="71465"/>
    <lineage>
        <taxon>Eukaryota</taxon>
        <taxon>Metazoa</taxon>
        <taxon>Ecdysozoa</taxon>
        <taxon>Nematoda</taxon>
        <taxon>Chromadorea</taxon>
        <taxon>Rhabditida</taxon>
        <taxon>Rhabditina</taxon>
        <taxon>Rhabditomorpha</taxon>
        <taxon>Strongyloidea</taxon>
        <taxon>Strongylidae</taxon>
        <taxon>Cylicostephanus</taxon>
    </lineage>
</organism>